<feature type="non-terminal residue" evidence="1">
    <location>
        <position position="45"/>
    </location>
</feature>
<accession>A0ABN7XGJ5</accession>
<evidence type="ECO:0000313" key="1">
    <source>
        <dbReference type="EMBL" id="CAG8854372.1"/>
    </source>
</evidence>
<organism evidence="1 2">
    <name type="scientific">Gigaspora margarita</name>
    <dbReference type="NCBI Taxonomy" id="4874"/>
    <lineage>
        <taxon>Eukaryota</taxon>
        <taxon>Fungi</taxon>
        <taxon>Fungi incertae sedis</taxon>
        <taxon>Mucoromycota</taxon>
        <taxon>Glomeromycotina</taxon>
        <taxon>Glomeromycetes</taxon>
        <taxon>Diversisporales</taxon>
        <taxon>Gigasporaceae</taxon>
        <taxon>Gigaspora</taxon>
    </lineage>
</organism>
<sequence>MNKTLRMVTTQPSPQYKIINKNLERGVNKLTGIETIPFMDATDNK</sequence>
<comment type="caution">
    <text evidence="1">The sequence shown here is derived from an EMBL/GenBank/DDBJ whole genome shotgun (WGS) entry which is preliminary data.</text>
</comment>
<name>A0ABN7XGJ5_GIGMA</name>
<dbReference type="EMBL" id="CAJVQB010137073">
    <property type="protein sequence ID" value="CAG8854372.1"/>
    <property type="molecule type" value="Genomic_DNA"/>
</dbReference>
<keyword evidence="2" id="KW-1185">Reference proteome</keyword>
<protein>
    <submittedName>
        <fullName evidence="1">18781_t:CDS:1</fullName>
    </submittedName>
</protein>
<gene>
    <name evidence="1" type="ORF">GMARGA_LOCUS43193</name>
</gene>
<reference evidence="1 2" key="1">
    <citation type="submission" date="2021-06" db="EMBL/GenBank/DDBJ databases">
        <authorList>
            <person name="Kallberg Y."/>
            <person name="Tangrot J."/>
            <person name="Rosling A."/>
        </authorList>
    </citation>
    <scope>NUCLEOTIDE SEQUENCE [LARGE SCALE GENOMIC DNA]</scope>
    <source>
        <strain evidence="1 2">120-4 pot B 10/14</strain>
    </source>
</reference>
<proteinExistence type="predicted"/>
<evidence type="ECO:0000313" key="2">
    <source>
        <dbReference type="Proteomes" id="UP000789901"/>
    </source>
</evidence>
<dbReference type="Proteomes" id="UP000789901">
    <property type="component" value="Unassembled WGS sequence"/>
</dbReference>